<protein>
    <submittedName>
        <fullName evidence="2">Uncharacterized protein</fullName>
    </submittedName>
</protein>
<gene>
    <name evidence="2" type="ORF">BLNAU_15501</name>
</gene>
<sequence>MGDASGSLSNRFSNSLPADDSMTNTTFDLSNTTECHSSKELGPKLLLLEKGTHHPRREHNSTKIPHNSPHSQRRSLNFLLSFRTINLCRHKGGTRPKMHASYLLRLRTSHNPITSLHSSPDNHSPSKSTCPTQSFSLSWWQGILKQEGERGRGDGIRDEMGQG</sequence>
<feature type="region of interest" description="Disordered" evidence="1">
    <location>
        <begin position="53"/>
        <end position="72"/>
    </location>
</feature>
<evidence type="ECO:0000256" key="1">
    <source>
        <dbReference type="SAM" id="MobiDB-lite"/>
    </source>
</evidence>
<evidence type="ECO:0000313" key="3">
    <source>
        <dbReference type="Proteomes" id="UP001281761"/>
    </source>
</evidence>
<dbReference type="Proteomes" id="UP001281761">
    <property type="component" value="Unassembled WGS sequence"/>
</dbReference>
<keyword evidence="3" id="KW-1185">Reference proteome</keyword>
<name>A0ABQ9XCV6_9EUKA</name>
<accession>A0ABQ9XCV6</accession>
<feature type="region of interest" description="Disordered" evidence="1">
    <location>
        <begin position="1"/>
        <end position="25"/>
    </location>
</feature>
<reference evidence="2 3" key="1">
    <citation type="journal article" date="2022" name="bioRxiv">
        <title>Genomics of Preaxostyla Flagellates Illuminates Evolutionary Transitions and the Path Towards Mitochondrial Loss.</title>
        <authorList>
            <person name="Novak L.V.F."/>
            <person name="Treitli S.C."/>
            <person name="Pyrih J."/>
            <person name="Halakuc P."/>
            <person name="Pipaliya S.V."/>
            <person name="Vacek V."/>
            <person name="Brzon O."/>
            <person name="Soukal P."/>
            <person name="Eme L."/>
            <person name="Dacks J.B."/>
            <person name="Karnkowska A."/>
            <person name="Elias M."/>
            <person name="Hampl V."/>
        </authorList>
    </citation>
    <scope>NUCLEOTIDE SEQUENCE [LARGE SCALE GENOMIC DNA]</scope>
    <source>
        <strain evidence="2">NAU3</strain>
        <tissue evidence="2">Gut</tissue>
    </source>
</reference>
<organism evidence="2 3">
    <name type="scientific">Blattamonas nauphoetae</name>
    <dbReference type="NCBI Taxonomy" id="2049346"/>
    <lineage>
        <taxon>Eukaryota</taxon>
        <taxon>Metamonada</taxon>
        <taxon>Preaxostyla</taxon>
        <taxon>Oxymonadida</taxon>
        <taxon>Blattamonas</taxon>
    </lineage>
</organism>
<feature type="region of interest" description="Disordered" evidence="1">
    <location>
        <begin position="113"/>
        <end position="132"/>
    </location>
</feature>
<evidence type="ECO:0000313" key="2">
    <source>
        <dbReference type="EMBL" id="KAK2949519.1"/>
    </source>
</evidence>
<proteinExistence type="predicted"/>
<comment type="caution">
    <text evidence="2">The sequence shown here is derived from an EMBL/GenBank/DDBJ whole genome shotgun (WGS) entry which is preliminary data.</text>
</comment>
<dbReference type="EMBL" id="JARBJD010000154">
    <property type="protein sequence ID" value="KAK2949519.1"/>
    <property type="molecule type" value="Genomic_DNA"/>
</dbReference>